<dbReference type="Proteomes" id="UP001556631">
    <property type="component" value="Unassembled WGS sequence"/>
</dbReference>
<protein>
    <recommendedName>
        <fullName evidence="3">DUF559 domain-containing protein</fullName>
    </recommendedName>
</protein>
<dbReference type="EMBL" id="JBFPJR010000031">
    <property type="protein sequence ID" value="MEX0429028.1"/>
    <property type="molecule type" value="Genomic_DNA"/>
</dbReference>
<accession>A0ABV3T1L2</accession>
<evidence type="ECO:0000313" key="1">
    <source>
        <dbReference type="EMBL" id="MEX0429028.1"/>
    </source>
</evidence>
<gene>
    <name evidence="1" type="ORF">AB3X52_15480</name>
</gene>
<reference evidence="1 2" key="1">
    <citation type="submission" date="2024-07" db="EMBL/GenBank/DDBJ databases">
        <authorList>
            <person name="Lee S."/>
            <person name="Kang M."/>
        </authorList>
    </citation>
    <scope>NUCLEOTIDE SEQUENCE [LARGE SCALE GENOMIC DNA]</scope>
    <source>
        <strain evidence="1 2">DS6</strain>
    </source>
</reference>
<organism evidence="1 2">
    <name type="scientific">Nocardioides eburneus</name>
    <dbReference type="NCBI Taxonomy" id="3231482"/>
    <lineage>
        <taxon>Bacteria</taxon>
        <taxon>Bacillati</taxon>
        <taxon>Actinomycetota</taxon>
        <taxon>Actinomycetes</taxon>
        <taxon>Propionibacteriales</taxon>
        <taxon>Nocardioidaceae</taxon>
        <taxon>Nocardioides</taxon>
    </lineage>
</organism>
<evidence type="ECO:0000313" key="2">
    <source>
        <dbReference type="Proteomes" id="UP001556631"/>
    </source>
</evidence>
<keyword evidence="2" id="KW-1185">Reference proteome</keyword>
<evidence type="ECO:0008006" key="3">
    <source>
        <dbReference type="Google" id="ProtNLM"/>
    </source>
</evidence>
<sequence length="315" mass="35170">MAERVRTQDMSVPRTWREVAAGQAGLLTRVQLREVGVERWHITHRVSTERWQALTPSVIATTTGELSNAQRLWLGVLHGGDGSMLGGLTAAERLGLERWHRDTITVLVPYANDVPAPLDGYRFVRSRRPLAELRERSSDVPCCQIEPAVLLFAAAERSARTAQGVLAAVVQQQRTDAAALSSWLDRLAPLRRAALFRRTLLEISGGAQSLAEMDVKRLCRAHGLALPTRQVKRRDAEGRLRFTDCEWVLPDGRIVDLEVDGLFHMEVEQWEDDLARQRALSGSGRTIVRCTSREVRDDPGRIAADLRRLGVPRAA</sequence>
<dbReference type="RefSeq" id="WP_367994996.1">
    <property type="nucleotide sequence ID" value="NZ_JBFPJR010000031.1"/>
</dbReference>
<name>A0ABV3T1L2_9ACTN</name>
<proteinExistence type="predicted"/>
<comment type="caution">
    <text evidence="1">The sequence shown here is derived from an EMBL/GenBank/DDBJ whole genome shotgun (WGS) entry which is preliminary data.</text>
</comment>